<evidence type="ECO:0000313" key="1">
    <source>
        <dbReference type="EMBL" id="QJY44579.1"/>
    </source>
</evidence>
<accession>A0A6M6JDQ9</accession>
<sequence length="312" mass="31100">MKVRVAAPGPAGHGVVRHAALVAERAAAHGIERVDGGAADVTHAQFTDALWGADIAAAAAAFTAWAAGVPRPLVVTLHDVPGADPDPARDARRTAGYARVVAAADAVVVSAEHEAAKVAAFSGRVATVVDLPVPAPVPGGAAPGWADRPTLGVLGFLYPGKGHAEVLDAAARHPSRPRVVAAGGPSPGHGALVAALARRAAAAGVDLVVTGALSDADLTAAARAVTVPVVPGRSVSASGTLATWWGCGRRPLAARGAYVREQAARRPGALTPYDDLDVTAALADPDGTWLPAPPPCGAGVAHAALYRGLRAC</sequence>
<keyword evidence="2" id="KW-1185">Reference proteome</keyword>
<proteinExistence type="predicted"/>
<dbReference type="RefSeq" id="WP_172153954.1">
    <property type="nucleotide sequence ID" value="NZ_CP053564.1"/>
</dbReference>
<organism evidence="1 2">
    <name type="scientific">Pseudonocardia broussonetiae</name>
    <dbReference type="NCBI Taxonomy" id="2736640"/>
    <lineage>
        <taxon>Bacteria</taxon>
        <taxon>Bacillati</taxon>
        <taxon>Actinomycetota</taxon>
        <taxon>Actinomycetes</taxon>
        <taxon>Pseudonocardiales</taxon>
        <taxon>Pseudonocardiaceae</taxon>
        <taxon>Pseudonocardia</taxon>
    </lineage>
</organism>
<protein>
    <recommendedName>
        <fullName evidence="3">Glycosyltransferase subfamily 4-like N-terminal domain-containing protein</fullName>
    </recommendedName>
</protein>
<dbReference type="AlphaFoldDB" id="A0A6M6JDQ9"/>
<name>A0A6M6JDQ9_9PSEU</name>
<dbReference type="EMBL" id="CP053564">
    <property type="protein sequence ID" value="QJY44579.1"/>
    <property type="molecule type" value="Genomic_DNA"/>
</dbReference>
<reference evidence="1 2" key="1">
    <citation type="submission" date="2020-05" db="EMBL/GenBank/DDBJ databases">
        <authorList>
            <person name="Mo P."/>
        </authorList>
    </citation>
    <scope>NUCLEOTIDE SEQUENCE [LARGE SCALE GENOMIC DNA]</scope>
    <source>
        <strain evidence="1 2">Gen01</strain>
    </source>
</reference>
<dbReference type="SUPFAM" id="SSF53756">
    <property type="entry name" value="UDP-Glycosyltransferase/glycogen phosphorylase"/>
    <property type="match status" value="1"/>
</dbReference>
<dbReference type="Gene3D" id="3.40.50.2000">
    <property type="entry name" value="Glycogen Phosphorylase B"/>
    <property type="match status" value="2"/>
</dbReference>
<dbReference type="KEGG" id="pbro:HOP40_00975"/>
<evidence type="ECO:0008006" key="3">
    <source>
        <dbReference type="Google" id="ProtNLM"/>
    </source>
</evidence>
<dbReference type="Proteomes" id="UP000505377">
    <property type="component" value="Chromosome"/>
</dbReference>
<gene>
    <name evidence="1" type="ORF">HOP40_00975</name>
</gene>
<evidence type="ECO:0000313" key="2">
    <source>
        <dbReference type="Proteomes" id="UP000505377"/>
    </source>
</evidence>